<protein>
    <submittedName>
        <fullName evidence="8">Uncharacterized protein</fullName>
    </submittedName>
</protein>
<keyword evidence="6" id="KW-0325">Glycoprotein</keyword>
<dbReference type="SUPFAM" id="SSF53474">
    <property type="entry name" value="alpha/beta-Hydrolases"/>
    <property type="match status" value="2"/>
</dbReference>
<dbReference type="PROSITE" id="PS00560">
    <property type="entry name" value="CARBOXYPEPT_SER_HIS"/>
    <property type="match status" value="1"/>
</dbReference>
<dbReference type="EMBL" id="GL433852">
    <property type="protein sequence ID" value="EFN53184.1"/>
    <property type="molecule type" value="Genomic_DNA"/>
</dbReference>
<gene>
    <name evidence="8" type="ORF">CHLNCDRAFT_136997</name>
</gene>
<evidence type="ECO:0000256" key="1">
    <source>
        <dbReference type="ARBA" id="ARBA00009431"/>
    </source>
</evidence>
<keyword evidence="2" id="KW-0121">Carboxypeptidase</keyword>
<evidence type="ECO:0000313" key="9">
    <source>
        <dbReference type="Proteomes" id="UP000008141"/>
    </source>
</evidence>
<evidence type="ECO:0000256" key="7">
    <source>
        <dbReference type="SAM" id="SignalP"/>
    </source>
</evidence>
<dbReference type="GO" id="GO:0004185">
    <property type="term" value="F:serine-type carboxypeptidase activity"/>
    <property type="evidence" value="ECO:0007669"/>
    <property type="project" value="InterPro"/>
</dbReference>
<organism evidence="9">
    <name type="scientific">Chlorella variabilis</name>
    <name type="common">Green alga</name>
    <dbReference type="NCBI Taxonomy" id="554065"/>
    <lineage>
        <taxon>Eukaryota</taxon>
        <taxon>Viridiplantae</taxon>
        <taxon>Chlorophyta</taxon>
        <taxon>core chlorophytes</taxon>
        <taxon>Trebouxiophyceae</taxon>
        <taxon>Chlorellales</taxon>
        <taxon>Chlorellaceae</taxon>
        <taxon>Chlorella clade</taxon>
        <taxon>Chlorella</taxon>
    </lineage>
</organism>
<reference evidence="8 9" key="1">
    <citation type="journal article" date="2010" name="Plant Cell">
        <title>The Chlorella variabilis NC64A genome reveals adaptation to photosymbiosis, coevolution with viruses, and cryptic sex.</title>
        <authorList>
            <person name="Blanc G."/>
            <person name="Duncan G."/>
            <person name="Agarkova I."/>
            <person name="Borodovsky M."/>
            <person name="Gurnon J."/>
            <person name="Kuo A."/>
            <person name="Lindquist E."/>
            <person name="Lucas S."/>
            <person name="Pangilinan J."/>
            <person name="Polle J."/>
            <person name="Salamov A."/>
            <person name="Terry A."/>
            <person name="Yamada T."/>
            <person name="Dunigan D.D."/>
            <person name="Grigoriev I.V."/>
            <person name="Claverie J.M."/>
            <person name="Van Etten J.L."/>
        </authorList>
    </citation>
    <scope>NUCLEOTIDE SEQUENCE [LARGE SCALE GENOMIC DNA]</scope>
    <source>
        <strain evidence="8 9">NC64A</strain>
    </source>
</reference>
<comment type="similarity">
    <text evidence="1">Belongs to the peptidase S10 family.</text>
</comment>
<dbReference type="PANTHER" id="PTHR11802">
    <property type="entry name" value="SERINE PROTEASE FAMILY S10 SERINE CARBOXYPEPTIDASE"/>
    <property type="match status" value="1"/>
</dbReference>
<dbReference type="InterPro" id="IPR001563">
    <property type="entry name" value="Peptidase_S10"/>
</dbReference>
<evidence type="ECO:0000256" key="5">
    <source>
        <dbReference type="ARBA" id="ARBA00022801"/>
    </source>
</evidence>
<dbReference type="GO" id="GO:0006508">
    <property type="term" value="P:proteolysis"/>
    <property type="evidence" value="ECO:0007669"/>
    <property type="project" value="UniProtKB-KW"/>
</dbReference>
<dbReference type="RefSeq" id="XP_005845286.1">
    <property type="nucleotide sequence ID" value="XM_005845224.1"/>
</dbReference>
<dbReference type="InterPro" id="IPR033124">
    <property type="entry name" value="Ser_caboxypep_his_AS"/>
</dbReference>
<accession>E1ZLS1</accession>
<sequence>MAAATGLQALAAVLLLLVAAVPQAAAAGLTDKPLVLPGRVRPQVAAAAAARPEPIERFGYFSPATNPARKLFYWFFQARSATTGAAINATTTPVIAWFNGGPGCSSLWGMFVEHGPYSLSTSRQLVPNSFTWATVGHMLYIDQPIGTGLSYSTKPGDATTSQLDVAQTVSTAQDCGTADLYNCYRSLDARVEAYIAANKARLGAPASVDYQACASQPYQSLLHDMTVSYDDLVGALVDNGVPVMVFSGEDDWVCNSLASAQWLDGLIWSRQRRWKVAPVQAWAGGTFKRVGPLSFVRVANAGHMVPLDQPALSLLMLRQWIATGQPTVPNPTVKSSRRRQRL</sequence>
<dbReference type="OrthoDB" id="443318at2759"/>
<dbReference type="eggNOG" id="KOG1282">
    <property type="taxonomic scope" value="Eukaryota"/>
</dbReference>
<evidence type="ECO:0000256" key="6">
    <source>
        <dbReference type="ARBA" id="ARBA00023180"/>
    </source>
</evidence>
<name>E1ZLS1_CHLVA</name>
<evidence type="ECO:0000313" key="8">
    <source>
        <dbReference type="EMBL" id="EFN53184.1"/>
    </source>
</evidence>
<dbReference type="AlphaFoldDB" id="E1ZLS1"/>
<proteinExistence type="inferred from homology"/>
<keyword evidence="3" id="KW-0645">Protease</keyword>
<dbReference type="Proteomes" id="UP000008141">
    <property type="component" value="Unassembled WGS sequence"/>
</dbReference>
<keyword evidence="9" id="KW-1185">Reference proteome</keyword>
<dbReference type="InParanoid" id="E1ZLS1"/>
<keyword evidence="5" id="KW-0378">Hydrolase</keyword>
<dbReference type="PANTHER" id="PTHR11802:SF3">
    <property type="entry name" value="RETINOID-INDUCIBLE SERINE CARBOXYPEPTIDASE"/>
    <property type="match status" value="1"/>
</dbReference>
<dbReference type="GeneID" id="17352579"/>
<keyword evidence="4 7" id="KW-0732">Signal</keyword>
<dbReference type="Pfam" id="PF00450">
    <property type="entry name" value="Peptidase_S10"/>
    <property type="match status" value="2"/>
</dbReference>
<feature type="signal peptide" evidence="7">
    <location>
        <begin position="1"/>
        <end position="26"/>
    </location>
</feature>
<evidence type="ECO:0000256" key="4">
    <source>
        <dbReference type="ARBA" id="ARBA00022729"/>
    </source>
</evidence>
<evidence type="ECO:0000256" key="2">
    <source>
        <dbReference type="ARBA" id="ARBA00022645"/>
    </source>
</evidence>
<feature type="chain" id="PRO_5003156337" evidence="7">
    <location>
        <begin position="27"/>
        <end position="342"/>
    </location>
</feature>
<evidence type="ECO:0000256" key="3">
    <source>
        <dbReference type="ARBA" id="ARBA00022670"/>
    </source>
</evidence>
<dbReference type="Gene3D" id="3.40.50.1820">
    <property type="entry name" value="alpha/beta hydrolase"/>
    <property type="match status" value="2"/>
</dbReference>
<dbReference type="InterPro" id="IPR029058">
    <property type="entry name" value="AB_hydrolase_fold"/>
</dbReference>
<dbReference type="KEGG" id="cvr:CHLNCDRAFT_136997"/>